<dbReference type="KEGG" id="dal:Dalk_0820"/>
<dbReference type="Proteomes" id="UP000000739">
    <property type="component" value="Chromosome"/>
</dbReference>
<evidence type="ECO:0000313" key="3">
    <source>
        <dbReference type="Proteomes" id="UP000000739"/>
    </source>
</evidence>
<sequence>MYFFASILRLCARMFAFKKFFVVILIGLTVVLGSCSNNNQAPVIAVGNISVSSSCIECLQAMEKGFIKSALENELGVICGWRVAKEDFGEAKDADASPLGGFDEVFNAHFPPKIPDTKGADYFLAVKAKDFHLETLENNTDFSSGSLEGKAASGFQGRLRAEFLVRVADLKKSAWLDVNNLVVDELIESSSGVAGVAAEANRVVGRKIAHRVLSSVFGPPKIVGFMKERMAALNRGRAQGLEKGMVLEVFRRGDAENPDTGTPMQLPAQVYGKLLVTELEDNTAIALFVGEKDPLVGDETRLLQDERGKRSDIQGKFNIALGGIQCNPAVREEMALLGLDDYLPAMEVYLTEMLLSDGQVEVNIRDDKNFYPGRVDFFADVLLYAEVTSLQHKDPQEEYDNALKRTVVRPGTIDLEGSIFLKTPSDGKTIVCKSVQYQYPFEVRQNSPVFKSKVFEVLSEEMASIALLALRPLKVEWTEENMIGLNHGKSSGLDEGDRLEVFDLKTPSSLAAECRVVGYGPNGWAQAEVLHGKAAQKGASAKLKEESVNSTQYQRTDPMAAAKKRKITW</sequence>
<dbReference type="RefSeq" id="WP_012609964.1">
    <property type="nucleotide sequence ID" value="NC_011768.1"/>
</dbReference>
<proteinExistence type="predicted"/>
<accession>B8FHV8</accession>
<organism evidence="2 3">
    <name type="scientific">Desulfatibacillum aliphaticivorans</name>
    <dbReference type="NCBI Taxonomy" id="218208"/>
    <lineage>
        <taxon>Bacteria</taxon>
        <taxon>Pseudomonadati</taxon>
        <taxon>Thermodesulfobacteriota</taxon>
        <taxon>Desulfobacteria</taxon>
        <taxon>Desulfobacterales</taxon>
        <taxon>Desulfatibacillaceae</taxon>
        <taxon>Desulfatibacillum</taxon>
    </lineage>
</organism>
<dbReference type="EMBL" id="CP001322">
    <property type="protein sequence ID" value="ACL02525.1"/>
    <property type="molecule type" value="Genomic_DNA"/>
</dbReference>
<protein>
    <recommendedName>
        <fullName evidence="4">Curli production assembly/transport component CsgG</fullName>
    </recommendedName>
</protein>
<keyword evidence="3" id="KW-1185">Reference proteome</keyword>
<feature type="region of interest" description="Disordered" evidence="1">
    <location>
        <begin position="540"/>
        <end position="569"/>
    </location>
</feature>
<reference evidence="2 3" key="1">
    <citation type="journal article" date="2012" name="Environ. Microbiol.">
        <title>The genome sequence of Desulfatibacillum alkenivorans AK-01: a blueprint for anaerobic alkane oxidation.</title>
        <authorList>
            <person name="Callaghan A.V."/>
            <person name="Morris B.E."/>
            <person name="Pereira I.A."/>
            <person name="McInerney M.J."/>
            <person name="Austin R.N."/>
            <person name="Groves J.T."/>
            <person name="Kukor J.J."/>
            <person name="Suflita J.M."/>
            <person name="Young L.Y."/>
            <person name="Zylstra G.J."/>
            <person name="Wawrik B."/>
        </authorList>
    </citation>
    <scope>NUCLEOTIDE SEQUENCE [LARGE SCALE GENOMIC DNA]</scope>
    <source>
        <strain evidence="2 3">AK-01</strain>
    </source>
</reference>
<dbReference type="HOGENOM" id="CLU_478770_0_0_7"/>
<evidence type="ECO:0000256" key="1">
    <source>
        <dbReference type="SAM" id="MobiDB-lite"/>
    </source>
</evidence>
<evidence type="ECO:0000313" key="2">
    <source>
        <dbReference type="EMBL" id="ACL02525.1"/>
    </source>
</evidence>
<name>B8FHV8_DESAL</name>
<dbReference type="AlphaFoldDB" id="B8FHV8"/>
<gene>
    <name evidence="2" type="ordered locus">Dalk_0820</name>
</gene>
<evidence type="ECO:0008006" key="4">
    <source>
        <dbReference type="Google" id="ProtNLM"/>
    </source>
</evidence>